<feature type="region of interest" description="Disordered" evidence="1">
    <location>
        <begin position="436"/>
        <end position="659"/>
    </location>
</feature>
<evidence type="ECO:0000256" key="2">
    <source>
        <dbReference type="SAM" id="SignalP"/>
    </source>
</evidence>
<evidence type="ECO:0000256" key="1">
    <source>
        <dbReference type="SAM" id="MobiDB-lite"/>
    </source>
</evidence>
<dbReference type="AlphaFoldDB" id="C4TMT9"/>
<reference evidence="3" key="1">
    <citation type="journal article" date="2009" name="Clin. Vaccine Immunol.">
        <title>Identification of secreted antigen 3 from Babesia gibsoni.</title>
        <authorList>
            <person name="Jia H."/>
            <person name="Terkawi M.A."/>
            <person name="Aboge G.O."/>
            <person name="Goo Y."/>
            <person name="Ma L."/>
            <person name="Zhou J."/>
            <person name="Nishikawa Y."/>
            <person name="Igarashi I."/>
            <person name="Fujisaki K."/>
            <person name="Xuan X."/>
        </authorList>
    </citation>
    <scope>NUCLEOTIDE SEQUENCE</scope>
</reference>
<proteinExistence type="evidence at transcript level"/>
<evidence type="ECO:0000313" key="3">
    <source>
        <dbReference type="EMBL" id="BAH70325.1"/>
    </source>
</evidence>
<feature type="compositionally biased region" description="Low complexity" evidence="1">
    <location>
        <begin position="597"/>
        <end position="613"/>
    </location>
</feature>
<keyword evidence="2" id="KW-0732">Signal</keyword>
<feature type="compositionally biased region" description="Basic and acidic residues" evidence="1">
    <location>
        <begin position="537"/>
        <end position="560"/>
    </location>
</feature>
<feature type="compositionally biased region" description="Low complexity" evidence="1">
    <location>
        <begin position="477"/>
        <end position="490"/>
    </location>
</feature>
<feature type="signal peptide" evidence="2">
    <location>
        <begin position="1"/>
        <end position="28"/>
    </location>
</feature>
<protein>
    <submittedName>
        <fullName evidence="3">Secreted antigen 3</fullName>
    </submittedName>
</protein>
<sequence>MDMKGLGIIRLVALWSLAVNATIPIVQGASGVSVDAESIKPGTVKDAVDLLGKLATDETLKKTFIDELLNKVKEHLDLSEESQNEYKQNLGKLLSDMQKLRPHLLETPDDFGLYSSLDVPGVKKAVGTVARWLSSLHSEFWLLFFLTSTDGFVIGGSQWSERYFGPSNTDTNIQKWLTDKLGNLNMYILKKGYSDNHLKSDGRATIQFSGNLGIGYYSAGSLTQAQIGLFLLSSDVFHPSNLANSLLFMAEFCRGIKEEKFANKNEKYKNIKEACNELPENIDSLHKIVWPLYNHDGVTELEEEDDDDGESSNLMNKRNRLNKMYGGKLKSENFDYYVQFLKNSIPKISELLKIMHSDASGWSVEYLTTGQSYGPFKYGYVFKDNKWDTALYYTVKPYIVKLLDVNTKGSLYSLLECLDPEQANKEKEKLTELYDILTGKNNRGRPPKGVERRAGNPKGKTGMPSTEEVGRSANSEPRQSSDPQHQPQPQTTNEEVTGSGEPGARAPVKPAVNVDTSRGGEIRPESKLENEEEVEEESPRGDENSSELKNKAGGPKDTRNEGTPNVQHGGSVSGEASDRNARLRLARSAEGTEEAVPESPTSATPAVSASTSANEDPAKTGEASHDDQTPQKRRTHPQGDNAPKAIREEAELPSESSFSGIHACGILIATCIFTVV</sequence>
<gene>
    <name evidence="3" type="primary">BgSA3</name>
</gene>
<name>C4TMT9_BABGI</name>
<feature type="compositionally biased region" description="Polar residues" evidence="1">
    <location>
        <begin position="561"/>
        <end position="570"/>
    </location>
</feature>
<accession>C4TMT9</accession>
<feature type="compositionally biased region" description="Basic and acidic residues" evidence="1">
    <location>
        <begin position="518"/>
        <end position="529"/>
    </location>
</feature>
<feature type="chain" id="PRO_5005667930" evidence="2">
    <location>
        <begin position="29"/>
        <end position="676"/>
    </location>
</feature>
<feature type="compositionally biased region" description="Basic and acidic residues" evidence="1">
    <location>
        <begin position="616"/>
        <end position="630"/>
    </location>
</feature>
<organism evidence="3">
    <name type="scientific">Babesia gibsoni</name>
    <dbReference type="NCBI Taxonomy" id="33632"/>
    <lineage>
        <taxon>Eukaryota</taxon>
        <taxon>Sar</taxon>
        <taxon>Alveolata</taxon>
        <taxon>Apicomplexa</taxon>
        <taxon>Aconoidasida</taxon>
        <taxon>Piroplasmida</taxon>
        <taxon>Babesiidae</taxon>
        <taxon>Babesia</taxon>
    </lineage>
</organism>
<dbReference type="EMBL" id="AB481149">
    <property type="protein sequence ID" value="BAH70325.1"/>
    <property type="molecule type" value="mRNA"/>
</dbReference>